<dbReference type="AlphaFoldDB" id="A0A0D6PHI5"/>
<dbReference type="Gene3D" id="3.40.50.1110">
    <property type="entry name" value="SGNH hydrolase"/>
    <property type="match status" value="1"/>
</dbReference>
<reference evidence="3 4" key="1">
    <citation type="submission" date="2012-11" db="EMBL/GenBank/DDBJ databases">
        <title>Whole genome sequence of Acidocella aminolytica 101 = DSM 11237.</title>
        <authorList>
            <person name="Azuma Y."/>
            <person name="Higashiura N."/>
            <person name="Hirakawa H."/>
            <person name="Matsushita K."/>
        </authorList>
    </citation>
    <scope>NUCLEOTIDE SEQUENCE [LARGE SCALE GENOMIC DNA]</scope>
    <source>
        <strain evidence="4">101 / DSM 11237</strain>
    </source>
</reference>
<evidence type="ECO:0000256" key="1">
    <source>
        <dbReference type="SAM" id="SignalP"/>
    </source>
</evidence>
<feature type="chain" id="PRO_5010303137" description="SGNH hydrolase-type esterase domain-containing protein" evidence="1">
    <location>
        <begin position="20"/>
        <end position="249"/>
    </location>
</feature>
<keyword evidence="4" id="KW-1185">Reference proteome</keyword>
<proteinExistence type="predicted"/>
<feature type="signal peptide" evidence="1">
    <location>
        <begin position="1"/>
        <end position="19"/>
    </location>
</feature>
<name>A0A0D6PHI5_9PROT</name>
<dbReference type="RefSeq" id="WP_048879069.1">
    <property type="nucleotide sequence ID" value="NZ_BANC01000054.1"/>
</dbReference>
<dbReference type="SUPFAM" id="SSF52266">
    <property type="entry name" value="SGNH hydrolase"/>
    <property type="match status" value="1"/>
</dbReference>
<organism evidence="3 4">
    <name type="scientific">Acidocella aminolytica 101 = DSM 11237</name>
    <dbReference type="NCBI Taxonomy" id="1120923"/>
    <lineage>
        <taxon>Bacteria</taxon>
        <taxon>Pseudomonadati</taxon>
        <taxon>Pseudomonadota</taxon>
        <taxon>Alphaproteobacteria</taxon>
        <taxon>Acetobacterales</taxon>
        <taxon>Acidocellaceae</taxon>
        <taxon>Acidocella</taxon>
    </lineage>
</organism>
<dbReference type="InterPro" id="IPR036514">
    <property type="entry name" value="SGNH_hydro_sf"/>
</dbReference>
<keyword evidence="1" id="KW-0732">Signal</keyword>
<comment type="caution">
    <text evidence="3">The sequence shown here is derived from an EMBL/GenBank/DDBJ whole genome shotgun (WGS) entry which is preliminary data.</text>
</comment>
<dbReference type="InterPro" id="IPR013830">
    <property type="entry name" value="SGNH_hydro"/>
</dbReference>
<dbReference type="GO" id="GO:0016788">
    <property type="term" value="F:hydrolase activity, acting on ester bonds"/>
    <property type="evidence" value="ECO:0007669"/>
    <property type="project" value="UniProtKB-ARBA"/>
</dbReference>
<dbReference type="STRING" id="1120923.SAMN02746095_00743"/>
<dbReference type="OrthoDB" id="9794725at2"/>
<protein>
    <recommendedName>
        <fullName evidence="2">SGNH hydrolase-type esterase domain-containing protein</fullName>
    </recommendedName>
</protein>
<gene>
    <name evidence="3" type="ORF">Aam_055_043</name>
</gene>
<evidence type="ECO:0000313" key="4">
    <source>
        <dbReference type="Proteomes" id="UP000032668"/>
    </source>
</evidence>
<accession>A0A0D6PHI5</accession>
<dbReference type="EMBL" id="BANC01000054">
    <property type="protein sequence ID" value="GAN80663.1"/>
    <property type="molecule type" value="Genomic_DNA"/>
</dbReference>
<dbReference type="Proteomes" id="UP000032668">
    <property type="component" value="Unassembled WGS sequence"/>
</dbReference>
<dbReference type="Pfam" id="PF13472">
    <property type="entry name" value="Lipase_GDSL_2"/>
    <property type="match status" value="1"/>
</dbReference>
<sequence length="249" mass="27834">MKLLFLLAALLLVPVAAHAKFNIAEAPIGRTNLRWWDAHWHQTLAERDADPTAKIVWLGDSITYYWQRQGGHGYDDIKPVWNKYYAPYGALDFGFVGDTTASLIWRLDHGQVAGLNPQLTIILIGANNFGHTHWGTDMTAPAIESVVGNTQKRLPNAHILLLGVLPSIRSAWISEQTLSTNAALAKHYAGNPRVTFIDLRHLFIKNGKVDAYLYVDPRMTPPEPALHPDREGMTLIAEALAPYVKKYVH</sequence>
<feature type="domain" description="SGNH hydrolase-type esterase" evidence="2">
    <location>
        <begin position="58"/>
        <end position="234"/>
    </location>
</feature>
<evidence type="ECO:0000259" key="2">
    <source>
        <dbReference type="Pfam" id="PF13472"/>
    </source>
</evidence>
<evidence type="ECO:0000313" key="3">
    <source>
        <dbReference type="EMBL" id="GAN80663.1"/>
    </source>
</evidence>